<dbReference type="EMBL" id="JAADJF010000466">
    <property type="protein sequence ID" value="KAF4416376.1"/>
    <property type="molecule type" value="Genomic_DNA"/>
</dbReference>
<gene>
    <name evidence="4" type="ORF">FACUT_12603</name>
</gene>
<keyword evidence="5" id="KW-1185">Reference proteome</keyword>
<dbReference type="GO" id="GO:0016020">
    <property type="term" value="C:membrane"/>
    <property type="evidence" value="ECO:0007669"/>
    <property type="project" value="TreeGrafter"/>
</dbReference>
<protein>
    <recommendedName>
        <fullName evidence="3">AB hydrolase-1 domain-containing protein</fullName>
    </recommendedName>
</protein>
<sequence>MALRKTAINGSSRSHEVASPEATEAEQELFFVSLNQDKPITVILLHGLLNSHLEWSYVIPYLSYYHIIAPDISGHSQSRNILPANISSSAERVAVLIRRHAHDGRAHVVGLSMGAFITLRISRQHPELVLSATVTAGHPMEGHWAWVVRSPSITYYAMLVLLEMVPTWLYMLVAVKGRGMRRHEELLEEMRHNRRWEVIRAVDTGLLELKWEDIRTLPVKTLAIAAEGIDDVEAVRRMGREMPIEGSLAAVVRGAVHAWNLQKPKLFSDVIRAWIEQSALPASLEILK</sequence>
<dbReference type="InterPro" id="IPR029058">
    <property type="entry name" value="AB_hydrolase_fold"/>
</dbReference>
<organism evidence="4 5">
    <name type="scientific">Fusarium acutatum</name>
    <dbReference type="NCBI Taxonomy" id="78861"/>
    <lineage>
        <taxon>Eukaryota</taxon>
        <taxon>Fungi</taxon>
        <taxon>Dikarya</taxon>
        <taxon>Ascomycota</taxon>
        <taxon>Pezizomycotina</taxon>
        <taxon>Sordariomycetes</taxon>
        <taxon>Hypocreomycetidae</taxon>
        <taxon>Hypocreales</taxon>
        <taxon>Nectriaceae</taxon>
        <taxon>Fusarium</taxon>
        <taxon>Fusarium fujikuroi species complex</taxon>
    </lineage>
</organism>
<dbReference type="PANTHER" id="PTHR43798:SF33">
    <property type="entry name" value="HYDROLASE, PUTATIVE (AFU_ORTHOLOGUE AFUA_2G14860)-RELATED"/>
    <property type="match status" value="1"/>
</dbReference>
<keyword evidence="2" id="KW-1133">Transmembrane helix</keyword>
<name>A0A8H4JEW4_9HYPO</name>
<feature type="domain" description="AB hydrolase-1" evidence="3">
    <location>
        <begin position="41"/>
        <end position="177"/>
    </location>
</feature>
<dbReference type="SUPFAM" id="SSF53474">
    <property type="entry name" value="alpha/beta-Hydrolases"/>
    <property type="match status" value="1"/>
</dbReference>
<dbReference type="PANTHER" id="PTHR43798">
    <property type="entry name" value="MONOACYLGLYCEROL LIPASE"/>
    <property type="match status" value="1"/>
</dbReference>
<dbReference type="InterPro" id="IPR000073">
    <property type="entry name" value="AB_hydrolase_1"/>
</dbReference>
<proteinExistence type="predicted"/>
<evidence type="ECO:0000256" key="2">
    <source>
        <dbReference type="SAM" id="Phobius"/>
    </source>
</evidence>
<feature type="transmembrane region" description="Helical" evidence="2">
    <location>
        <begin position="153"/>
        <end position="173"/>
    </location>
</feature>
<reference evidence="4 5" key="1">
    <citation type="submission" date="2020-01" db="EMBL/GenBank/DDBJ databases">
        <title>Identification and distribution of gene clusters putatively required for synthesis of sphingolipid metabolism inhibitors in phylogenetically diverse species of the filamentous fungus Fusarium.</title>
        <authorList>
            <person name="Kim H.-S."/>
            <person name="Busman M."/>
            <person name="Brown D.W."/>
            <person name="Divon H."/>
            <person name="Uhlig S."/>
            <person name="Proctor R.H."/>
        </authorList>
    </citation>
    <scope>NUCLEOTIDE SEQUENCE [LARGE SCALE GENOMIC DNA]</scope>
    <source>
        <strain evidence="4 5">NRRL 13308</strain>
    </source>
</reference>
<dbReference type="InterPro" id="IPR050266">
    <property type="entry name" value="AB_hydrolase_sf"/>
</dbReference>
<dbReference type="OrthoDB" id="8119704at2759"/>
<evidence type="ECO:0000256" key="1">
    <source>
        <dbReference type="SAM" id="MobiDB-lite"/>
    </source>
</evidence>
<evidence type="ECO:0000313" key="4">
    <source>
        <dbReference type="EMBL" id="KAF4416376.1"/>
    </source>
</evidence>
<feature type="region of interest" description="Disordered" evidence="1">
    <location>
        <begin position="1"/>
        <end position="21"/>
    </location>
</feature>
<keyword evidence="2" id="KW-0812">Transmembrane</keyword>
<dbReference type="Gene3D" id="3.40.50.1820">
    <property type="entry name" value="alpha/beta hydrolase"/>
    <property type="match status" value="1"/>
</dbReference>
<evidence type="ECO:0000259" key="3">
    <source>
        <dbReference type="Pfam" id="PF00561"/>
    </source>
</evidence>
<keyword evidence="2" id="KW-0472">Membrane</keyword>
<evidence type="ECO:0000313" key="5">
    <source>
        <dbReference type="Proteomes" id="UP000536711"/>
    </source>
</evidence>
<dbReference type="AlphaFoldDB" id="A0A8H4JEW4"/>
<accession>A0A8H4JEW4</accession>
<dbReference type="Proteomes" id="UP000536711">
    <property type="component" value="Unassembled WGS sequence"/>
</dbReference>
<dbReference type="Pfam" id="PF00561">
    <property type="entry name" value="Abhydrolase_1"/>
    <property type="match status" value="1"/>
</dbReference>
<comment type="caution">
    <text evidence="4">The sequence shown here is derived from an EMBL/GenBank/DDBJ whole genome shotgun (WGS) entry which is preliminary data.</text>
</comment>